<dbReference type="NCBIfam" id="NF008726">
    <property type="entry name" value="PRK11728.1"/>
    <property type="match status" value="1"/>
</dbReference>
<evidence type="ECO:0000313" key="7">
    <source>
        <dbReference type="EMBL" id="MCB8877496.1"/>
    </source>
</evidence>
<dbReference type="GO" id="GO:0047545">
    <property type="term" value="F:(S)-2-hydroxyglutarate dehydrogenase activity"/>
    <property type="evidence" value="ECO:0007669"/>
    <property type="project" value="TreeGrafter"/>
</dbReference>
<dbReference type="InterPro" id="IPR036188">
    <property type="entry name" value="FAD/NAD-bd_sf"/>
</dbReference>
<dbReference type="PANTHER" id="PTHR43104:SF2">
    <property type="entry name" value="L-2-HYDROXYGLUTARATE DEHYDROGENASE, MITOCHONDRIAL"/>
    <property type="match status" value="1"/>
</dbReference>
<dbReference type="PANTHER" id="PTHR43104">
    <property type="entry name" value="L-2-HYDROXYGLUTARATE DEHYDROGENASE, MITOCHONDRIAL"/>
    <property type="match status" value="1"/>
</dbReference>
<protein>
    <submittedName>
        <fullName evidence="7">L-2-hydroxyglutarate oxidase</fullName>
        <ecNumber evidence="7">1.1.3.-</ecNumber>
    </submittedName>
</protein>
<dbReference type="RefSeq" id="WP_227323145.1">
    <property type="nucleotide sequence ID" value="NZ_JAESVB010000014.1"/>
</dbReference>
<dbReference type="Pfam" id="PF01266">
    <property type="entry name" value="DAO"/>
    <property type="match status" value="1"/>
</dbReference>
<evidence type="ECO:0000256" key="3">
    <source>
        <dbReference type="ARBA" id="ARBA00022827"/>
    </source>
</evidence>
<dbReference type="Proteomes" id="UP000708298">
    <property type="component" value="Unassembled WGS sequence"/>
</dbReference>
<reference evidence="7" key="1">
    <citation type="journal article" date="2021" name="Microorganisms">
        <title>Acidisoma silvae sp. nov. and Acidisomacellulosilytica sp. nov., Two Acidophilic Bacteria Isolated from Decaying Wood, Hydrolyzing Cellulose and Producing Poly-3-hydroxybutyrate.</title>
        <authorList>
            <person name="Mieszkin S."/>
            <person name="Pouder E."/>
            <person name="Uroz S."/>
            <person name="Simon-Colin C."/>
            <person name="Alain K."/>
        </authorList>
    </citation>
    <scope>NUCLEOTIDE SEQUENCE</scope>
    <source>
        <strain evidence="7">HW T2.11</strain>
    </source>
</reference>
<keyword evidence="8" id="KW-1185">Reference proteome</keyword>
<feature type="domain" description="FAD dependent oxidoreductase" evidence="6">
    <location>
        <begin position="4"/>
        <end position="391"/>
    </location>
</feature>
<gene>
    <name evidence="7" type="primary">lhgO</name>
    <name evidence="7" type="ORF">ASILVAE211_20040</name>
</gene>
<dbReference type="EMBL" id="JAESVB010000014">
    <property type="protein sequence ID" value="MCB8877496.1"/>
    <property type="molecule type" value="Genomic_DNA"/>
</dbReference>
<dbReference type="Gene3D" id="3.50.50.60">
    <property type="entry name" value="FAD/NAD(P)-binding domain"/>
    <property type="match status" value="1"/>
</dbReference>
<dbReference type="GO" id="GO:0005737">
    <property type="term" value="C:cytoplasm"/>
    <property type="evidence" value="ECO:0007669"/>
    <property type="project" value="TreeGrafter"/>
</dbReference>
<organism evidence="7 8">
    <name type="scientific">Acidisoma silvae</name>
    <dbReference type="NCBI Taxonomy" id="2802396"/>
    <lineage>
        <taxon>Bacteria</taxon>
        <taxon>Pseudomonadati</taxon>
        <taxon>Pseudomonadota</taxon>
        <taxon>Alphaproteobacteria</taxon>
        <taxon>Acetobacterales</taxon>
        <taxon>Acidocellaceae</taxon>
        <taxon>Acidisoma</taxon>
    </lineage>
</organism>
<comment type="similarity">
    <text evidence="5">Belongs to the L2HGDH family.</text>
</comment>
<dbReference type="InterPro" id="IPR006076">
    <property type="entry name" value="FAD-dep_OxRdtase"/>
</dbReference>
<keyword evidence="3" id="KW-0274">FAD</keyword>
<evidence type="ECO:0000256" key="5">
    <source>
        <dbReference type="ARBA" id="ARBA00037941"/>
    </source>
</evidence>
<proteinExistence type="inferred from homology"/>
<sequence length="405" mass="44161">MNHDICIIGGGIVGLATARALTRLRPEARIVLLEKEGALATHQTGHNSGVIHAGIYYKPGSLKADLCRRGAIATKEFCAQHGIPFQTPGKLVVATDDVELDRMASLAANAQQNGIDFDILDEAALRQREPNVRGLGAIFVPSSGIVNYRDICRAMADDIRAAGAVIELGVKVDRIEETARGVTVRAGARSWTVDRLVACAGLQSDRLARLAGVAIQHRILPFRGEYYRVRPEKTAIVKHLIYPVPDPDLPFLGIHLTPMMGGALTVGPNAVLGMAREGYPRFSLSAADMLDYLRFPGFWRVMRHNLRSGLGEMRRSLWKSLYLKECQKYCPGLTEADLLPYEAGIRAQAVMEDGALVHDFLFLATERMLHVCNAPSPAATSAIPIGEMIAQKLMGTATLFEEIVT</sequence>
<keyword evidence="4 7" id="KW-0560">Oxidoreductase</keyword>
<comment type="caution">
    <text evidence="7">The sequence shown here is derived from an EMBL/GenBank/DDBJ whole genome shotgun (WGS) entry which is preliminary data.</text>
</comment>
<evidence type="ECO:0000256" key="1">
    <source>
        <dbReference type="ARBA" id="ARBA00001974"/>
    </source>
</evidence>
<dbReference type="AlphaFoldDB" id="A0A963YVB9"/>
<dbReference type="EC" id="1.1.3.-" evidence="7"/>
<name>A0A963YVB9_9PROT</name>
<dbReference type="Gene3D" id="3.30.9.10">
    <property type="entry name" value="D-Amino Acid Oxidase, subunit A, domain 2"/>
    <property type="match status" value="1"/>
</dbReference>
<accession>A0A963YVB9</accession>
<dbReference type="SUPFAM" id="SSF51905">
    <property type="entry name" value="FAD/NAD(P)-binding domain"/>
    <property type="match status" value="1"/>
</dbReference>
<keyword evidence="2" id="KW-0285">Flavoprotein</keyword>
<evidence type="ECO:0000313" key="8">
    <source>
        <dbReference type="Proteomes" id="UP000708298"/>
    </source>
</evidence>
<comment type="cofactor">
    <cofactor evidence="1">
        <name>FAD</name>
        <dbReference type="ChEBI" id="CHEBI:57692"/>
    </cofactor>
</comment>
<reference evidence="7" key="2">
    <citation type="submission" date="2021-01" db="EMBL/GenBank/DDBJ databases">
        <authorList>
            <person name="Mieszkin S."/>
            <person name="Pouder E."/>
            <person name="Alain K."/>
        </authorList>
    </citation>
    <scope>NUCLEOTIDE SEQUENCE</scope>
    <source>
        <strain evidence="7">HW T2.11</strain>
    </source>
</reference>
<evidence type="ECO:0000259" key="6">
    <source>
        <dbReference type="Pfam" id="PF01266"/>
    </source>
</evidence>
<evidence type="ECO:0000256" key="4">
    <source>
        <dbReference type="ARBA" id="ARBA00023002"/>
    </source>
</evidence>
<evidence type="ECO:0000256" key="2">
    <source>
        <dbReference type="ARBA" id="ARBA00022630"/>
    </source>
</evidence>